<evidence type="ECO:0008006" key="3">
    <source>
        <dbReference type="Google" id="ProtNLM"/>
    </source>
</evidence>
<reference evidence="2" key="1">
    <citation type="submission" date="2017-05" db="EMBL/GenBank/DDBJ databases">
        <title>Complete and WGS of Bordetella genogroups.</title>
        <authorList>
            <person name="Spilker T."/>
            <person name="Lipuma J."/>
        </authorList>
    </citation>
    <scope>NUCLEOTIDE SEQUENCE [LARGE SCALE GENOMIC DNA]</scope>
    <source>
        <strain evidence="2">AU8856</strain>
    </source>
</reference>
<sequence length="139" mass="14646">MPILFSPGRTRAPLRALAFCIATLTLAGCMSIVMRPATLAPAAGGADGRPLQLARPVSAVLTNDVAVTLPGNSQWSLAGSIPQGQVYRKVGGTLMIDAKRVREAYLVVSGDKLAGFYFPGEASFTPLSYTPPLKLEQTQ</sequence>
<comment type="caution">
    <text evidence="1">The sequence shown here is derived from an EMBL/GenBank/DDBJ whole genome shotgun (WGS) entry which is preliminary data.</text>
</comment>
<keyword evidence="2" id="KW-1185">Reference proteome</keyword>
<name>A0A261V0V2_9BORD</name>
<dbReference type="EMBL" id="NEVS01000001">
    <property type="protein sequence ID" value="OZI67150.1"/>
    <property type="molecule type" value="Genomic_DNA"/>
</dbReference>
<accession>A0A261V0V2</accession>
<evidence type="ECO:0000313" key="1">
    <source>
        <dbReference type="EMBL" id="OZI67150.1"/>
    </source>
</evidence>
<organism evidence="1 2">
    <name type="scientific">Bordetella genomosp. 11</name>
    <dbReference type="NCBI Taxonomy" id="1416808"/>
    <lineage>
        <taxon>Bacteria</taxon>
        <taxon>Pseudomonadati</taxon>
        <taxon>Pseudomonadota</taxon>
        <taxon>Betaproteobacteria</taxon>
        <taxon>Burkholderiales</taxon>
        <taxon>Alcaligenaceae</taxon>
        <taxon>Bordetella</taxon>
    </lineage>
</organism>
<dbReference type="RefSeq" id="WP_094840342.1">
    <property type="nucleotide sequence ID" value="NZ_NEVS01000001.1"/>
</dbReference>
<dbReference type="AlphaFoldDB" id="A0A261V0V2"/>
<protein>
    <recommendedName>
        <fullName evidence="3">Lipoprotein</fullName>
    </recommendedName>
</protein>
<dbReference type="OrthoDB" id="8657429at2"/>
<gene>
    <name evidence="1" type="ORF">CAL28_05535</name>
</gene>
<dbReference type="Proteomes" id="UP000215767">
    <property type="component" value="Unassembled WGS sequence"/>
</dbReference>
<proteinExistence type="predicted"/>
<evidence type="ECO:0000313" key="2">
    <source>
        <dbReference type="Proteomes" id="UP000215767"/>
    </source>
</evidence>